<gene>
    <name evidence="1" type="ORF">E2C01_077441</name>
</gene>
<sequence>MVEMFRILPKFLRVKVGEDLPSHPRGQVDVLVKCTRDEFVEVSCHPCRCYSFLTSYTHATLTAHSLPPLLHS</sequence>
<dbReference type="AlphaFoldDB" id="A0A5B7ILD9"/>
<dbReference type="EMBL" id="VSRR010060652">
    <property type="protein sequence ID" value="MPC82759.1"/>
    <property type="molecule type" value="Genomic_DNA"/>
</dbReference>
<evidence type="ECO:0000313" key="1">
    <source>
        <dbReference type="EMBL" id="MPC82759.1"/>
    </source>
</evidence>
<organism evidence="1 2">
    <name type="scientific">Portunus trituberculatus</name>
    <name type="common">Swimming crab</name>
    <name type="synonym">Neptunus trituberculatus</name>
    <dbReference type="NCBI Taxonomy" id="210409"/>
    <lineage>
        <taxon>Eukaryota</taxon>
        <taxon>Metazoa</taxon>
        <taxon>Ecdysozoa</taxon>
        <taxon>Arthropoda</taxon>
        <taxon>Crustacea</taxon>
        <taxon>Multicrustacea</taxon>
        <taxon>Malacostraca</taxon>
        <taxon>Eumalacostraca</taxon>
        <taxon>Eucarida</taxon>
        <taxon>Decapoda</taxon>
        <taxon>Pleocyemata</taxon>
        <taxon>Brachyura</taxon>
        <taxon>Eubrachyura</taxon>
        <taxon>Portunoidea</taxon>
        <taxon>Portunidae</taxon>
        <taxon>Portuninae</taxon>
        <taxon>Portunus</taxon>
    </lineage>
</organism>
<evidence type="ECO:0000313" key="2">
    <source>
        <dbReference type="Proteomes" id="UP000324222"/>
    </source>
</evidence>
<proteinExistence type="predicted"/>
<keyword evidence="2" id="KW-1185">Reference proteome</keyword>
<accession>A0A5B7ILD9</accession>
<protein>
    <submittedName>
        <fullName evidence="1">Uncharacterized protein</fullName>
    </submittedName>
</protein>
<reference evidence="1 2" key="1">
    <citation type="submission" date="2019-05" db="EMBL/GenBank/DDBJ databases">
        <title>Another draft genome of Portunus trituberculatus and its Hox gene families provides insights of decapod evolution.</title>
        <authorList>
            <person name="Jeong J.-H."/>
            <person name="Song I."/>
            <person name="Kim S."/>
            <person name="Choi T."/>
            <person name="Kim D."/>
            <person name="Ryu S."/>
            <person name="Kim W."/>
        </authorList>
    </citation>
    <scope>NUCLEOTIDE SEQUENCE [LARGE SCALE GENOMIC DNA]</scope>
    <source>
        <tissue evidence="1">Muscle</tissue>
    </source>
</reference>
<name>A0A5B7ILD9_PORTR</name>
<comment type="caution">
    <text evidence="1">The sequence shown here is derived from an EMBL/GenBank/DDBJ whole genome shotgun (WGS) entry which is preliminary data.</text>
</comment>
<dbReference type="Proteomes" id="UP000324222">
    <property type="component" value="Unassembled WGS sequence"/>
</dbReference>